<dbReference type="EMBL" id="AP019376">
    <property type="protein sequence ID" value="BBH86422.1"/>
    <property type="molecule type" value="Genomic_DNA"/>
</dbReference>
<sequence length="66" mass="6701">MASLASPLPKSAALGAMARINPLATAFARRESEDLVIVPVILPSQCDRRAGVAGQPGGLGFAGILE</sequence>
<protein>
    <submittedName>
        <fullName evidence="1">Uncharacterized protein</fullName>
    </submittedName>
</protein>
<organism evidence="1">
    <name type="scientific">Thermosporothrix sp. COM3</name>
    <dbReference type="NCBI Taxonomy" id="2490863"/>
    <lineage>
        <taxon>Bacteria</taxon>
        <taxon>Bacillati</taxon>
        <taxon>Chloroflexota</taxon>
        <taxon>Ktedonobacteria</taxon>
        <taxon>Ktedonobacterales</taxon>
        <taxon>Thermosporotrichaceae</taxon>
        <taxon>Thermosporothrix</taxon>
    </lineage>
</organism>
<reference evidence="1" key="1">
    <citation type="submission" date="2018-12" db="EMBL/GenBank/DDBJ databases">
        <title>Novel natural products biosynthetic potential of the class Ktedonobacteria.</title>
        <authorList>
            <person name="Zheng Y."/>
            <person name="Saitou A."/>
            <person name="Wang C.M."/>
            <person name="Toyoda A."/>
            <person name="Minakuchi Y."/>
            <person name="Sekiguchi Y."/>
            <person name="Ueda K."/>
            <person name="Takano H."/>
            <person name="Sakai Y."/>
            <person name="Yokota A."/>
            <person name="Yabe S."/>
        </authorList>
    </citation>
    <scope>NUCLEOTIDE SEQUENCE</scope>
    <source>
        <strain evidence="1">COM3</strain>
    </source>
</reference>
<accession>A0A455SHP8</accession>
<evidence type="ECO:0000313" key="1">
    <source>
        <dbReference type="EMBL" id="BBH86422.1"/>
    </source>
</evidence>
<name>A0A455SHP8_9CHLR</name>
<dbReference type="AlphaFoldDB" id="A0A455SHP8"/>
<gene>
    <name evidence="1" type="ORF">KTC_11730</name>
</gene>
<proteinExistence type="predicted"/>